<dbReference type="Proteomes" id="UP000246132">
    <property type="component" value="Unassembled WGS sequence"/>
</dbReference>
<proteinExistence type="predicted"/>
<dbReference type="GO" id="GO:0016491">
    <property type="term" value="F:oxidoreductase activity"/>
    <property type="evidence" value="ECO:0007669"/>
    <property type="project" value="InterPro"/>
</dbReference>
<gene>
    <name evidence="1" type="ORF">DEM25_005165</name>
</gene>
<dbReference type="EMBL" id="QFWV02000004">
    <property type="protein sequence ID" value="RKF07230.1"/>
    <property type="molecule type" value="Genomic_DNA"/>
</dbReference>
<dbReference type="Gene3D" id="3.40.109.10">
    <property type="entry name" value="NADH Oxidase"/>
    <property type="match status" value="1"/>
</dbReference>
<sequence>MSSLDRRKFLMLAGGGVVVAAGASAGVFAATRTPARALEPWERAGAPAYADPRMRALSYAILAPNPHNRQPWTVALEGDDTVRIGFDNARQLPHTDPYDRQLTIGMGCFLELMVMAAAQDGHRVDLDLFPAGTSPDGLTGAPVAVARFAQDAAVERDPLFAHVLARRSAKGSHDTDRPVPQAGLDAMIRVARHGTRVGGTLAPDEIAQWRELTANALRIEFETPRTYKESVDLFRIGKREINANPDGIELPGAPLEVLNALGLFTRQTALDTGSFAYEQGLASVLGPVATSMGFVWSVTGDNSRSSQIGAGRDWVRINLAATAQGISFHPLSQSLQEFAEMEPLYTEVHERLATDGGTVQMLARIGYGPAAGPTPRWPLESRLVEGPQS</sequence>
<dbReference type="SUPFAM" id="SSF55469">
    <property type="entry name" value="FMN-dependent nitroreductase-like"/>
    <property type="match status" value="1"/>
</dbReference>
<evidence type="ECO:0000313" key="1">
    <source>
        <dbReference type="EMBL" id="RKF07230.1"/>
    </source>
</evidence>
<dbReference type="OrthoDB" id="8156917at2"/>
<dbReference type="InterPro" id="IPR006311">
    <property type="entry name" value="TAT_signal"/>
</dbReference>
<comment type="caution">
    <text evidence="1">The sequence shown here is derived from an EMBL/GenBank/DDBJ whole genome shotgun (WGS) entry which is preliminary data.</text>
</comment>
<dbReference type="NCBIfam" id="NF047509">
    <property type="entry name" value="Rv3131_FMN_oxido"/>
    <property type="match status" value="1"/>
</dbReference>
<keyword evidence="2" id="KW-1185">Reference proteome</keyword>
<organism evidence="1 2">
    <name type="scientific">Oceaniradius stylonematis</name>
    <dbReference type="NCBI Taxonomy" id="2184161"/>
    <lineage>
        <taxon>Bacteria</taxon>
        <taxon>Pseudomonadati</taxon>
        <taxon>Pseudomonadota</taxon>
        <taxon>Alphaproteobacteria</taxon>
        <taxon>Hyphomicrobiales</taxon>
        <taxon>Ahrensiaceae</taxon>
        <taxon>Oceaniradius</taxon>
    </lineage>
</organism>
<accession>A0A3A8AHS1</accession>
<protein>
    <submittedName>
        <fullName evidence="1">Twin-arginine translocation pathway signal protein</fullName>
    </submittedName>
</protein>
<reference evidence="1 2" key="1">
    <citation type="journal article" date="2018" name="Int. J. Syst. Bacteriol.">
        <title>Oceaniradius stylonemae gen. nov., sp. nov., isolated from a red alga, Stylonema cornu-cervi.</title>
        <authorList>
            <person name="Jeong S."/>
        </authorList>
    </citation>
    <scope>NUCLEOTIDE SEQUENCE [LARGE SCALE GENOMIC DNA]</scope>
    <source>
        <strain evidence="1 2">StC1</strain>
    </source>
</reference>
<dbReference type="PROSITE" id="PS51318">
    <property type="entry name" value="TAT"/>
    <property type="match status" value="1"/>
</dbReference>
<dbReference type="AlphaFoldDB" id="A0A3A8AHS1"/>
<dbReference type="RefSeq" id="WP_109767002.1">
    <property type="nucleotide sequence ID" value="NZ_JASHJQ010000007.1"/>
</dbReference>
<evidence type="ECO:0000313" key="2">
    <source>
        <dbReference type="Proteomes" id="UP000246132"/>
    </source>
</evidence>
<dbReference type="InterPro" id="IPR000415">
    <property type="entry name" value="Nitroreductase-like"/>
</dbReference>
<name>A0A3A8AHS1_9HYPH</name>